<feature type="region of interest" description="Disordered" evidence="1">
    <location>
        <begin position="17"/>
        <end position="75"/>
    </location>
</feature>
<evidence type="ECO:0000256" key="1">
    <source>
        <dbReference type="SAM" id="MobiDB-lite"/>
    </source>
</evidence>
<sequence>VGKNKFKDCQGTIYHYNIPYEENEEEEPEEDDVLEIEAEPDSETAAEAAASKEKPKGKAKTKAAAKTKNKPPEARAETFYADWESGPMMKPPPHIASDHVYSNVYRLRGKVRQDWIGNFRNPKA</sequence>
<name>A0A813C1M1_9DINO</name>
<accession>A0A813C1M1</accession>
<gene>
    <name evidence="2" type="ORF">SNEC2469_LOCUS33287</name>
</gene>
<keyword evidence="3" id="KW-1185">Reference proteome</keyword>
<evidence type="ECO:0000313" key="3">
    <source>
        <dbReference type="Proteomes" id="UP000601435"/>
    </source>
</evidence>
<comment type="caution">
    <text evidence="2">The sequence shown here is derived from an EMBL/GenBank/DDBJ whole genome shotgun (WGS) entry which is preliminary data.</text>
</comment>
<evidence type="ECO:0000313" key="2">
    <source>
        <dbReference type="EMBL" id="CAE7938765.1"/>
    </source>
</evidence>
<reference evidence="2" key="1">
    <citation type="submission" date="2021-02" db="EMBL/GenBank/DDBJ databases">
        <authorList>
            <person name="Dougan E. K."/>
            <person name="Rhodes N."/>
            <person name="Thang M."/>
            <person name="Chan C."/>
        </authorList>
    </citation>
    <scope>NUCLEOTIDE SEQUENCE</scope>
</reference>
<feature type="compositionally biased region" description="Acidic residues" evidence="1">
    <location>
        <begin position="21"/>
        <end position="44"/>
    </location>
</feature>
<proteinExistence type="predicted"/>
<organism evidence="2 3">
    <name type="scientific">Symbiodinium necroappetens</name>
    <dbReference type="NCBI Taxonomy" id="1628268"/>
    <lineage>
        <taxon>Eukaryota</taxon>
        <taxon>Sar</taxon>
        <taxon>Alveolata</taxon>
        <taxon>Dinophyceae</taxon>
        <taxon>Suessiales</taxon>
        <taxon>Symbiodiniaceae</taxon>
        <taxon>Symbiodinium</taxon>
    </lineage>
</organism>
<dbReference type="Proteomes" id="UP000601435">
    <property type="component" value="Unassembled WGS sequence"/>
</dbReference>
<dbReference type="AlphaFoldDB" id="A0A813C1M1"/>
<feature type="non-terminal residue" evidence="2">
    <location>
        <position position="124"/>
    </location>
</feature>
<protein>
    <submittedName>
        <fullName evidence="2">Uncharacterized protein</fullName>
    </submittedName>
</protein>
<feature type="compositionally biased region" description="Basic residues" evidence="1">
    <location>
        <begin position="57"/>
        <end position="69"/>
    </location>
</feature>
<dbReference type="EMBL" id="CAJNJA010087035">
    <property type="protein sequence ID" value="CAE7938765.1"/>
    <property type="molecule type" value="Genomic_DNA"/>
</dbReference>